<evidence type="ECO:0000313" key="2">
    <source>
        <dbReference type="EMBL" id="GHC17516.1"/>
    </source>
</evidence>
<accession>A0ABQ3FCA7</accession>
<feature type="region of interest" description="Disordered" evidence="1">
    <location>
        <begin position="1"/>
        <end position="32"/>
    </location>
</feature>
<name>A0ABQ3FCA7_9GAMM</name>
<evidence type="ECO:0008006" key="4">
    <source>
        <dbReference type="Google" id="ProtNLM"/>
    </source>
</evidence>
<evidence type="ECO:0000313" key="3">
    <source>
        <dbReference type="Proteomes" id="UP000604243"/>
    </source>
</evidence>
<reference evidence="3" key="1">
    <citation type="journal article" date="2019" name="Int. J. Syst. Evol. Microbiol.">
        <title>The Global Catalogue of Microorganisms (GCM) 10K type strain sequencing project: providing services to taxonomists for standard genome sequencing and annotation.</title>
        <authorList>
            <consortium name="The Broad Institute Genomics Platform"/>
            <consortium name="The Broad Institute Genome Sequencing Center for Infectious Disease"/>
            <person name="Wu L."/>
            <person name="Ma J."/>
        </authorList>
    </citation>
    <scope>NUCLEOTIDE SEQUENCE [LARGE SCALE GENOMIC DNA]</scope>
    <source>
        <strain evidence="3">KCTC 42082</strain>
    </source>
</reference>
<gene>
    <name evidence="2" type="ORF">GCM10010082_05900</name>
</gene>
<dbReference type="Proteomes" id="UP000604243">
    <property type="component" value="Unassembled WGS sequence"/>
</dbReference>
<keyword evidence="3" id="KW-1185">Reference proteome</keyword>
<evidence type="ECO:0000256" key="1">
    <source>
        <dbReference type="SAM" id="MobiDB-lite"/>
    </source>
</evidence>
<dbReference type="EMBL" id="BMZM01000001">
    <property type="protein sequence ID" value="GHC17516.1"/>
    <property type="molecule type" value="Genomic_DNA"/>
</dbReference>
<feature type="compositionally biased region" description="Polar residues" evidence="1">
    <location>
        <begin position="1"/>
        <end position="10"/>
    </location>
</feature>
<organism evidence="2 3">
    <name type="scientific">Kushneria pakistanensis</name>
    <dbReference type="NCBI Taxonomy" id="1508770"/>
    <lineage>
        <taxon>Bacteria</taxon>
        <taxon>Pseudomonadati</taxon>
        <taxon>Pseudomonadota</taxon>
        <taxon>Gammaproteobacteria</taxon>
        <taxon>Oceanospirillales</taxon>
        <taxon>Halomonadaceae</taxon>
        <taxon>Kushneria</taxon>
    </lineage>
</organism>
<sequence length="56" mass="6670">MGMAQPQQSRLFIKRRDRSEEVKACPRPGNREHQVTQAMNHSMRDYRHAYEELAKV</sequence>
<protein>
    <recommendedName>
        <fullName evidence="4">Integrase</fullName>
    </recommendedName>
</protein>
<feature type="compositionally biased region" description="Basic and acidic residues" evidence="1">
    <location>
        <begin position="17"/>
        <end position="32"/>
    </location>
</feature>
<proteinExistence type="predicted"/>
<comment type="caution">
    <text evidence="2">The sequence shown here is derived from an EMBL/GenBank/DDBJ whole genome shotgun (WGS) entry which is preliminary data.</text>
</comment>